<dbReference type="Proteomes" id="UP000011835">
    <property type="component" value="Chromosome"/>
</dbReference>
<keyword evidence="3" id="KW-1185">Reference proteome</keyword>
<dbReference type="KEGG" id="btp:D805_0039"/>
<dbReference type="AlphaFoldDB" id="M4RA04"/>
<keyword evidence="1" id="KW-0812">Transmembrane</keyword>
<dbReference type="EMBL" id="CP004346">
    <property type="protein sequence ID" value="AGH40306.1"/>
    <property type="molecule type" value="Genomic_DNA"/>
</dbReference>
<keyword evidence="1" id="KW-0472">Membrane</keyword>
<dbReference type="PATRIC" id="fig|1254439.12.peg.39"/>
<name>M4RA04_9BIFI</name>
<accession>M4RA04</accession>
<evidence type="ECO:0000313" key="3">
    <source>
        <dbReference type="Proteomes" id="UP000011835"/>
    </source>
</evidence>
<dbReference type="HOGENOM" id="CLU_3077271_0_0_11"/>
<evidence type="ECO:0000256" key="1">
    <source>
        <dbReference type="SAM" id="Phobius"/>
    </source>
</evidence>
<proteinExistence type="predicted"/>
<gene>
    <name evidence="2" type="ORF">D805_0039</name>
</gene>
<reference evidence="2 3" key="1">
    <citation type="journal article" date="2013" name="Genome Announc.">
        <title>Complete Genome Sequence of the Probiotic Bifidobacterium thermophilum Strain RBL67.</title>
        <authorList>
            <person name="Jans C."/>
            <person name="Lacroix C."/>
            <person name="Follador R."/>
            <person name="Stevens M.J."/>
        </authorList>
    </citation>
    <scope>NUCLEOTIDE SEQUENCE [LARGE SCALE GENOMIC DNA]</scope>
    <source>
        <strain evidence="2 3">RBL67</strain>
    </source>
</reference>
<evidence type="ECO:0000313" key="2">
    <source>
        <dbReference type="EMBL" id="AGH40306.1"/>
    </source>
</evidence>
<organism evidence="2 3">
    <name type="scientific">Bifidobacterium thermophilum RBL67</name>
    <dbReference type="NCBI Taxonomy" id="1254439"/>
    <lineage>
        <taxon>Bacteria</taxon>
        <taxon>Bacillati</taxon>
        <taxon>Actinomycetota</taxon>
        <taxon>Actinomycetes</taxon>
        <taxon>Bifidobacteriales</taxon>
        <taxon>Bifidobacteriaceae</taxon>
        <taxon>Bifidobacterium</taxon>
    </lineage>
</organism>
<feature type="transmembrane region" description="Helical" evidence="1">
    <location>
        <begin position="21"/>
        <end position="42"/>
    </location>
</feature>
<sequence>MMMRSVRWKFVVFRCDRGRRLMVVGGPVVDWIGFVVPVSDLVRGFGWLEWLV</sequence>
<protein>
    <submittedName>
        <fullName evidence="2">Uncharacterized protein</fullName>
    </submittedName>
</protein>
<keyword evidence="1" id="KW-1133">Transmembrane helix</keyword>